<sequence length="184" mass="19572">MNFIESQSDMRRAYLGGATGALASGIIWCLAGAVGLYASSVASMMTLFIGGMFIFPLAIVFSKLLGSTGKHSSDNMLGKLAIEGLGILFGGLFIAFVIAQLNSALFYPVMLIIIGARYLTFQTLYGLNVYWALGGMLMLSGFILTLLAVPFIVGAFAGGAIEVIFALILYQQNRKMMSGVHACL</sequence>
<feature type="transmembrane region" description="Helical" evidence="1">
    <location>
        <begin position="104"/>
        <end position="120"/>
    </location>
</feature>
<dbReference type="AlphaFoldDB" id="A0A918DJQ3"/>
<dbReference type="EMBL" id="BMLS01000002">
    <property type="protein sequence ID" value="GGO68127.1"/>
    <property type="molecule type" value="Genomic_DNA"/>
</dbReference>
<reference evidence="2" key="2">
    <citation type="submission" date="2020-09" db="EMBL/GenBank/DDBJ databases">
        <authorList>
            <person name="Sun Q."/>
            <person name="Zhou Y."/>
        </authorList>
    </citation>
    <scope>NUCLEOTIDE SEQUENCE</scope>
    <source>
        <strain evidence="2">CGMCC 1.7086</strain>
    </source>
</reference>
<evidence type="ECO:0000313" key="2">
    <source>
        <dbReference type="EMBL" id="GGO68127.1"/>
    </source>
</evidence>
<feature type="transmembrane region" description="Helical" evidence="1">
    <location>
        <begin position="127"/>
        <end position="145"/>
    </location>
</feature>
<keyword evidence="1" id="KW-0812">Transmembrane</keyword>
<keyword evidence="1" id="KW-1133">Transmembrane helix</keyword>
<reference evidence="2" key="1">
    <citation type="journal article" date="2014" name="Int. J. Syst. Evol. Microbiol.">
        <title>Complete genome sequence of Corynebacterium casei LMG S-19264T (=DSM 44701T), isolated from a smear-ripened cheese.</title>
        <authorList>
            <consortium name="US DOE Joint Genome Institute (JGI-PGF)"/>
            <person name="Walter F."/>
            <person name="Albersmeier A."/>
            <person name="Kalinowski J."/>
            <person name="Ruckert C."/>
        </authorList>
    </citation>
    <scope>NUCLEOTIDE SEQUENCE</scope>
    <source>
        <strain evidence="2">CGMCC 1.7086</strain>
    </source>
</reference>
<keyword evidence="1" id="KW-0472">Membrane</keyword>
<dbReference type="RefSeq" id="WP_188693027.1">
    <property type="nucleotide sequence ID" value="NZ_BMLS01000002.1"/>
</dbReference>
<feature type="transmembrane region" description="Helical" evidence="1">
    <location>
        <begin position="44"/>
        <end position="65"/>
    </location>
</feature>
<accession>A0A918DJQ3</accession>
<protein>
    <submittedName>
        <fullName evidence="2">Uncharacterized protein</fullName>
    </submittedName>
</protein>
<evidence type="ECO:0000256" key="1">
    <source>
        <dbReference type="SAM" id="Phobius"/>
    </source>
</evidence>
<dbReference type="Pfam" id="PF22765">
    <property type="entry name" value="DUF7010"/>
    <property type="match status" value="1"/>
</dbReference>
<dbReference type="InterPro" id="IPR053824">
    <property type="entry name" value="DUF7010"/>
</dbReference>
<feature type="transmembrane region" description="Helical" evidence="1">
    <location>
        <begin position="151"/>
        <end position="170"/>
    </location>
</feature>
<organism evidence="2 3">
    <name type="scientific">Bowmanella pacifica</name>
    <dbReference type="NCBI Taxonomy" id="502051"/>
    <lineage>
        <taxon>Bacteria</taxon>
        <taxon>Pseudomonadati</taxon>
        <taxon>Pseudomonadota</taxon>
        <taxon>Gammaproteobacteria</taxon>
        <taxon>Alteromonadales</taxon>
        <taxon>Alteromonadaceae</taxon>
        <taxon>Bowmanella</taxon>
    </lineage>
</organism>
<evidence type="ECO:0000313" key="3">
    <source>
        <dbReference type="Proteomes" id="UP000606935"/>
    </source>
</evidence>
<name>A0A918DJQ3_9ALTE</name>
<feature type="transmembrane region" description="Helical" evidence="1">
    <location>
        <begin position="77"/>
        <end position="98"/>
    </location>
</feature>
<keyword evidence="3" id="KW-1185">Reference proteome</keyword>
<comment type="caution">
    <text evidence="2">The sequence shown here is derived from an EMBL/GenBank/DDBJ whole genome shotgun (WGS) entry which is preliminary data.</text>
</comment>
<proteinExistence type="predicted"/>
<feature type="transmembrane region" description="Helical" evidence="1">
    <location>
        <begin position="12"/>
        <end position="38"/>
    </location>
</feature>
<dbReference type="Proteomes" id="UP000606935">
    <property type="component" value="Unassembled WGS sequence"/>
</dbReference>
<gene>
    <name evidence="2" type="ORF">GCM10010982_16320</name>
</gene>